<reference evidence="3" key="2">
    <citation type="submission" date="2016-12" db="EMBL/GenBank/DDBJ databases">
        <title>Retrospective analysis the genomic RNA of a virulent bovine ephemeral fever virus strain JT02L.</title>
        <authorList>
            <person name="Gao S."/>
            <person name="Yin H."/>
            <person name="Zheng F."/>
            <person name="Huang D."/>
            <person name="Du J."/>
            <person name="Tian Z."/>
        </authorList>
    </citation>
    <scope>NUCLEOTIDE SEQUENCE</scope>
    <source>
        <strain evidence="3">JT02L</strain>
    </source>
</reference>
<evidence type="ECO:0000313" key="4">
    <source>
        <dbReference type="Proteomes" id="UP000137612"/>
    </source>
</evidence>
<accession>A0A0A0V8V6</accession>
<evidence type="ECO:0000256" key="1">
    <source>
        <dbReference type="SAM" id="Coils"/>
    </source>
</evidence>
<organismHost>
    <name type="scientific">Bubalus bubalis</name>
    <name type="common">Domestic water buffalo</name>
    <dbReference type="NCBI Taxonomy" id="89462"/>
</organismHost>
<gene>
    <name evidence="2" type="primary">P</name>
</gene>
<sequence>MSHLKPKIMTGAYDAEKLRKNLQEQIALEEDELENQTDFENNKEESNISNNPLIIKQEPGIYPIEINLEDLEKANGIEEDWENSLLKIIESSDVTPKLSWDDEFENDTYKGCNVFTKDLCNDSGNQEKNNVQIKQSSLADVAQVLSLFHIRSDVDYKTEKDNKGLVRIIKLSKKDKSIESNKRDIVDQESDKHTECNSNFDAVMDQFQKGIRVKKRFGKGYVKINADNMPGTYHDLYNVISAVKGEKTVEEMIRYLFKKSKSFKSISKTLNIDEMILC</sequence>
<dbReference type="EMBL" id="KM276084">
    <property type="protein sequence ID" value="AIW62179.1"/>
    <property type="molecule type" value="Viral_cRNA"/>
</dbReference>
<proteinExistence type="predicted"/>
<organism evidence="2 4">
    <name type="scientific">Bovine ephemeral fever virus</name>
    <name type="common">BEFV</name>
    <dbReference type="NCBI Taxonomy" id="11303"/>
    <lineage>
        <taxon>Viruses</taxon>
        <taxon>Riboviria</taxon>
        <taxon>Orthornavirae</taxon>
        <taxon>Negarnaviricota</taxon>
        <taxon>Haploviricotina</taxon>
        <taxon>Monjiviricetes</taxon>
        <taxon>Mononegavirales</taxon>
        <taxon>Rhabdoviridae</taxon>
        <taxon>Alpharhabdovirinae</taxon>
        <taxon>Ephemerovirus</taxon>
        <taxon>Ephemerovirus febris</taxon>
    </lineage>
</organism>
<feature type="coiled-coil region" evidence="1">
    <location>
        <begin position="12"/>
        <end position="39"/>
    </location>
</feature>
<organismHost>
    <name type="scientific">Syncerus caffer</name>
    <name type="common">African buffalo</name>
    <dbReference type="NCBI Taxonomy" id="9970"/>
</organismHost>
<organismHost>
    <name type="scientific">Culicoides</name>
    <dbReference type="NCBI Taxonomy" id="58271"/>
</organismHost>
<evidence type="ECO:0000313" key="3">
    <source>
        <dbReference type="EMBL" id="ASB16897.1"/>
    </source>
</evidence>
<protein>
    <submittedName>
        <fullName evidence="2">Polymerase-associated protein P</fullName>
    </submittedName>
</protein>
<reference evidence="2 4" key="1">
    <citation type="submission" date="2014-08" db="EMBL/GenBank/DDBJ databases">
        <title>Complete Genome Sequence of a Chinese Isolate of Bovine ephemeral fever virus.</title>
        <authorList>
            <person name="Wang J."/>
            <person name="Yin H."/>
            <person name="Zheng F."/>
            <person name="Gao S."/>
        </authorList>
    </citation>
    <scope>NUCLEOTIDE SEQUENCE [LARGE SCALE GENOMIC DNA]</scope>
    <source>
        <strain evidence="2">Bovine/China/Henan1/2012</strain>
    </source>
</reference>
<evidence type="ECO:0000313" key="2">
    <source>
        <dbReference type="EMBL" id="AIW62179.1"/>
    </source>
</evidence>
<name>A0A0A0V8V6_BEFV</name>
<dbReference type="EMBL" id="KY315724">
    <property type="protein sequence ID" value="ASB16897.1"/>
    <property type="molecule type" value="Viral_cRNA"/>
</dbReference>
<keyword evidence="1" id="KW-0175">Coiled coil</keyword>
<organismHost>
    <name type="scientific">Bos taurus</name>
    <name type="common">Bovine</name>
    <dbReference type="NCBI Taxonomy" id="9913"/>
</organismHost>
<dbReference type="Proteomes" id="UP000137612">
    <property type="component" value="Genome"/>
</dbReference>